<gene>
    <name evidence="2" type="ORF">HNR09_003016</name>
</gene>
<dbReference type="Proteomes" id="UP000535437">
    <property type="component" value="Unassembled WGS sequence"/>
</dbReference>
<keyword evidence="1" id="KW-0812">Transmembrane</keyword>
<feature type="transmembrane region" description="Helical" evidence="1">
    <location>
        <begin position="194"/>
        <end position="212"/>
    </location>
</feature>
<protein>
    <submittedName>
        <fullName evidence="2">Putative membrane protein</fullName>
    </submittedName>
</protein>
<reference evidence="2 3" key="1">
    <citation type="submission" date="2020-07" db="EMBL/GenBank/DDBJ databases">
        <title>Sequencing the genomes of 1000 actinobacteria strains.</title>
        <authorList>
            <person name="Klenk H.-P."/>
        </authorList>
    </citation>
    <scope>NUCLEOTIDE SEQUENCE [LARGE SCALE GENOMIC DNA]</scope>
    <source>
        <strain evidence="2 3">DSM 15475</strain>
    </source>
</reference>
<feature type="transmembrane region" description="Helical" evidence="1">
    <location>
        <begin position="134"/>
        <end position="156"/>
    </location>
</feature>
<feature type="transmembrane region" description="Helical" evidence="1">
    <location>
        <begin position="162"/>
        <end position="187"/>
    </location>
</feature>
<evidence type="ECO:0000256" key="1">
    <source>
        <dbReference type="SAM" id="Phobius"/>
    </source>
</evidence>
<dbReference type="Pfam" id="PF09852">
    <property type="entry name" value="DUF2079"/>
    <property type="match status" value="1"/>
</dbReference>
<comment type="caution">
    <text evidence="2">The sequence shown here is derived from an EMBL/GenBank/DDBJ whole genome shotgun (WGS) entry which is preliminary data.</text>
</comment>
<evidence type="ECO:0000313" key="2">
    <source>
        <dbReference type="EMBL" id="NYJ79605.1"/>
    </source>
</evidence>
<dbReference type="EMBL" id="JACCFY010000001">
    <property type="protein sequence ID" value="NYJ79605.1"/>
    <property type="molecule type" value="Genomic_DNA"/>
</dbReference>
<evidence type="ECO:0000313" key="3">
    <source>
        <dbReference type="Proteomes" id="UP000535437"/>
    </source>
</evidence>
<name>A0A7Z0GP62_9MICC</name>
<feature type="transmembrane region" description="Helical" evidence="1">
    <location>
        <begin position="264"/>
        <end position="285"/>
    </location>
</feature>
<keyword evidence="3" id="KW-1185">Reference proteome</keyword>
<organism evidence="2 3">
    <name type="scientific">Nesterenkonia xinjiangensis</name>
    <dbReference type="NCBI Taxonomy" id="225327"/>
    <lineage>
        <taxon>Bacteria</taxon>
        <taxon>Bacillati</taxon>
        <taxon>Actinomycetota</taxon>
        <taxon>Actinomycetes</taxon>
        <taxon>Micrococcales</taxon>
        <taxon>Micrococcaceae</taxon>
        <taxon>Nesterenkonia</taxon>
    </lineage>
</organism>
<dbReference type="AlphaFoldDB" id="A0A7Z0GP62"/>
<dbReference type="RefSeq" id="WP_246348900.1">
    <property type="nucleotide sequence ID" value="NZ_JACCFY010000001.1"/>
</dbReference>
<feature type="transmembrane region" description="Helical" evidence="1">
    <location>
        <begin position="305"/>
        <end position="324"/>
    </location>
</feature>
<keyword evidence="1" id="KW-1133">Transmembrane helix</keyword>
<sequence>MTRSQKMQLAAVMTAASLLYLVHSLLRFRNFEAKGYDLGIFDQAVRQYALFSAPIVPIKGEDFHLLGDHFHPIIAALAPLYWLWDDPRMLNIAMTALLVSTAIPVYLVVRGWFGHRSGLLSAAALLLYWPFQAIINWDFHEIAFGVPIIAWVIWAIERHRPWLAVGLSAILLLVREDLGVTLIAIALVLALRRWWLPALTTAALGGLGYWFATEVVIPHFSPAGEFGYWEFTALGASAGAAVAFMLTQPWNAAVVLVDHPLKVGLWLLHFLPLWLLPFASPYVIIGAPILLSRLFNDRLNVWAPVYQYDAILAPVFLLAALDVLRRIAARTAPRTAGRLAVALPSTVLAVSLIGTLFFPQVFPFQRTLTAGNWEMTERAQAHERAVAVIPDGVCIEAADTAVPHLVDRTRVGLNGTTDAERLSWLIIDDRVEELGGSDPLTPREAFDRAEQLGFEPVIADDQGLWVFTRELDDDVDTTRCAEYLAR</sequence>
<feature type="transmembrane region" description="Helical" evidence="1">
    <location>
        <begin position="89"/>
        <end position="113"/>
    </location>
</feature>
<dbReference type="InterPro" id="IPR018650">
    <property type="entry name" value="STSV1_Orf64"/>
</dbReference>
<accession>A0A7Z0GP62</accession>
<feature type="transmembrane region" description="Helical" evidence="1">
    <location>
        <begin position="336"/>
        <end position="358"/>
    </location>
</feature>
<keyword evidence="1" id="KW-0472">Membrane</keyword>
<proteinExistence type="predicted"/>
<feature type="transmembrane region" description="Helical" evidence="1">
    <location>
        <begin position="232"/>
        <end position="257"/>
    </location>
</feature>